<dbReference type="GO" id="GO:0006397">
    <property type="term" value="P:mRNA processing"/>
    <property type="evidence" value="ECO:0007669"/>
    <property type="project" value="InterPro"/>
</dbReference>
<protein>
    <recommendedName>
        <fullName evidence="3">Domain X domain-containing protein</fullName>
    </recommendedName>
</protein>
<dbReference type="GO" id="GO:0008033">
    <property type="term" value="P:tRNA processing"/>
    <property type="evidence" value="ECO:0007669"/>
    <property type="project" value="UniProtKB-KW"/>
</dbReference>
<keyword evidence="2" id="KW-0694">RNA-binding</keyword>
<keyword evidence="5" id="KW-1185">Reference proteome</keyword>
<dbReference type="AlphaFoldDB" id="A0A3S3QLB2"/>
<evidence type="ECO:0000313" key="5">
    <source>
        <dbReference type="Proteomes" id="UP000287563"/>
    </source>
</evidence>
<organism evidence="4 5">
    <name type="scientific">Photobacterium chitinilyticum</name>
    <dbReference type="NCBI Taxonomy" id="2485123"/>
    <lineage>
        <taxon>Bacteria</taxon>
        <taxon>Pseudomonadati</taxon>
        <taxon>Pseudomonadota</taxon>
        <taxon>Gammaproteobacteria</taxon>
        <taxon>Vibrionales</taxon>
        <taxon>Vibrionaceae</taxon>
        <taxon>Photobacterium</taxon>
    </lineage>
</organism>
<comment type="caution">
    <text evidence="4">The sequence shown here is derived from an EMBL/GenBank/DDBJ whole genome shotgun (WGS) entry which is preliminary data.</text>
</comment>
<dbReference type="EMBL" id="RJLM01000209">
    <property type="protein sequence ID" value="RWX52608.1"/>
    <property type="molecule type" value="Genomic_DNA"/>
</dbReference>
<sequence>MARKHKSTVRAFLKRLGSELLEEFLTEDEQVLSLIFPRASSTLWRLYRGRVWYLDIICINDLVNHE</sequence>
<name>A0A3S3QLB2_9GAMM</name>
<reference evidence="4 5" key="1">
    <citation type="submission" date="2018-11" db="EMBL/GenBank/DDBJ databases">
        <title>Photobacterium sp. BEI247 sp. nov., a marine bacterium isolated from Yongle Blue Hole in the South China Sea.</title>
        <authorList>
            <person name="Wang X."/>
        </authorList>
    </citation>
    <scope>NUCLEOTIDE SEQUENCE [LARGE SCALE GENOMIC DNA]</scope>
    <source>
        <strain evidence="5">BEI247</strain>
    </source>
</reference>
<proteinExistence type="predicted"/>
<dbReference type="PANTHER" id="PTHR34811:SF1">
    <property type="entry name" value="MATURASE K"/>
    <property type="match status" value="1"/>
</dbReference>
<dbReference type="GO" id="GO:0003723">
    <property type="term" value="F:RNA binding"/>
    <property type="evidence" value="ECO:0007669"/>
    <property type="project" value="UniProtKB-KW"/>
</dbReference>
<keyword evidence="1" id="KW-0819">tRNA processing</keyword>
<dbReference type="InterPro" id="IPR002866">
    <property type="entry name" value="Maturase_MatK"/>
</dbReference>
<evidence type="ECO:0000259" key="3">
    <source>
        <dbReference type="Pfam" id="PF01348"/>
    </source>
</evidence>
<accession>A0A3S3QLB2</accession>
<evidence type="ECO:0000256" key="2">
    <source>
        <dbReference type="ARBA" id="ARBA00022884"/>
    </source>
</evidence>
<dbReference type="InterPro" id="IPR024937">
    <property type="entry name" value="Domain_X"/>
</dbReference>
<evidence type="ECO:0000313" key="4">
    <source>
        <dbReference type="EMBL" id="RWX52608.1"/>
    </source>
</evidence>
<gene>
    <name evidence="4" type="ORF">EDI28_26795</name>
</gene>
<evidence type="ECO:0000256" key="1">
    <source>
        <dbReference type="ARBA" id="ARBA00022694"/>
    </source>
</evidence>
<dbReference type="GO" id="GO:0005737">
    <property type="term" value="C:cytoplasm"/>
    <property type="evidence" value="ECO:0007669"/>
    <property type="project" value="UniProtKB-ARBA"/>
</dbReference>
<feature type="domain" description="Domain X" evidence="3">
    <location>
        <begin position="1"/>
        <end position="38"/>
    </location>
</feature>
<dbReference type="PANTHER" id="PTHR34811">
    <property type="entry name" value="MATURASE K"/>
    <property type="match status" value="1"/>
</dbReference>
<dbReference type="Pfam" id="PF01348">
    <property type="entry name" value="Intron_maturas2"/>
    <property type="match status" value="1"/>
</dbReference>
<dbReference type="Proteomes" id="UP000287563">
    <property type="component" value="Unassembled WGS sequence"/>
</dbReference>